<dbReference type="PANTHER" id="PTHR33990">
    <property type="entry name" value="PROTEIN YJDN-RELATED"/>
    <property type="match status" value="1"/>
</dbReference>
<gene>
    <name evidence="2" type="ORF">QQ008_14870</name>
</gene>
<sequence>MNYLIPYLVFPGTCQEAMEFYKESLNGEITLMQSFKDSPIEVSEAFQHRIFNSELKANGIHFKASDDLPDYETKIGSNVSLYAVFSDRQAKEQAFNKLLEGGKVLFPIEDNFGMLRDKYGVQWMVHHESG</sequence>
<protein>
    <submittedName>
        <fullName evidence="2">VOC family protein</fullName>
    </submittedName>
</protein>
<dbReference type="EMBL" id="JAUJEA010000005">
    <property type="protein sequence ID" value="MDN5202669.1"/>
    <property type="molecule type" value="Genomic_DNA"/>
</dbReference>
<organism evidence="2 3">
    <name type="scientific">Splendidivirga corallicola</name>
    <dbReference type="NCBI Taxonomy" id="3051826"/>
    <lineage>
        <taxon>Bacteria</taxon>
        <taxon>Pseudomonadati</taxon>
        <taxon>Bacteroidota</taxon>
        <taxon>Cytophagia</taxon>
        <taxon>Cytophagales</taxon>
        <taxon>Splendidivirgaceae</taxon>
        <taxon>Splendidivirga</taxon>
    </lineage>
</organism>
<dbReference type="Proteomes" id="UP001172082">
    <property type="component" value="Unassembled WGS sequence"/>
</dbReference>
<keyword evidence="3" id="KW-1185">Reference proteome</keyword>
<dbReference type="InterPro" id="IPR029068">
    <property type="entry name" value="Glyas_Bleomycin-R_OHBP_Dase"/>
</dbReference>
<evidence type="ECO:0000259" key="1">
    <source>
        <dbReference type="Pfam" id="PF06983"/>
    </source>
</evidence>
<name>A0ABT8KPL2_9BACT</name>
<dbReference type="InterPro" id="IPR028973">
    <property type="entry name" value="PhnB-like"/>
</dbReference>
<dbReference type="Gene3D" id="3.10.180.10">
    <property type="entry name" value="2,3-Dihydroxybiphenyl 1,2-Dioxygenase, domain 1"/>
    <property type="match status" value="1"/>
</dbReference>
<feature type="domain" description="PhnB-like" evidence="1">
    <location>
        <begin position="4"/>
        <end position="125"/>
    </location>
</feature>
<dbReference type="PANTHER" id="PTHR33990:SF1">
    <property type="entry name" value="PROTEIN YJDN"/>
    <property type="match status" value="1"/>
</dbReference>
<evidence type="ECO:0000313" key="2">
    <source>
        <dbReference type="EMBL" id="MDN5202669.1"/>
    </source>
</evidence>
<reference evidence="2" key="1">
    <citation type="submission" date="2023-06" db="EMBL/GenBank/DDBJ databases">
        <title>Genomic of Parafulvivirga corallium.</title>
        <authorList>
            <person name="Wang G."/>
        </authorList>
    </citation>
    <scope>NUCLEOTIDE SEQUENCE</scope>
    <source>
        <strain evidence="2">BMA10</strain>
    </source>
</reference>
<evidence type="ECO:0000313" key="3">
    <source>
        <dbReference type="Proteomes" id="UP001172082"/>
    </source>
</evidence>
<dbReference type="Pfam" id="PF06983">
    <property type="entry name" value="3-dmu-9_3-mt"/>
    <property type="match status" value="1"/>
</dbReference>
<dbReference type="SUPFAM" id="SSF54593">
    <property type="entry name" value="Glyoxalase/Bleomycin resistance protein/Dihydroxybiphenyl dioxygenase"/>
    <property type="match status" value="1"/>
</dbReference>
<dbReference type="RefSeq" id="WP_346752691.1">
    <property type="nucleotide sequence ID" value="NZ_JAUJEA010000005.1"/>
</dbReference>
<accession>A0ABT8KPL2</accession>
<dbReference type="CDD" id="cd06588">
    <property type="entry name" value="PhnB_like"/>
    <property type="match status" value="1"/>
</dbReference>
<comment type="caution">
    <text evidence="2">The sequence shown here is derived from an EMBL/GenBank/DDBJ whole genome shotgun (WGS) entry which is preliminary data.</text>
</comment>
<proteinExistence type="predicted"/>